<dbReference type="PANTHER" id="PTHR43177:SF3">
    <property type="entry name" value="PROTEIN NRFC HOMOLOG"/>
    <property type="match status" value="1"/>
</dbReference>
<dbReference type="InterPro" id="IPR017896">
    <property type="entry name" value="4Fe4S_Fe-S-bd"/>
</dbReference>
<dbReference type="PROSITE" id="PS51257">
    <property type="entry name" value="PROKAR_LIPOPROTEIN"/>
    <property type="match status" value="1"/>
</dbReference>
<dbReference type="PANTHER" id="PTHR43177">
    <property type="entry name" value="PROTEIN NRFC"/>
    <property type="match status" value="1"/>
</dbReference>
<dbReference type="GO" id="GO:0051539">
    <property type="term" value="F:4 iron, 4 sulfur cluster binding"/>
    <property type="evidence" value="ECO:0007669"/>
    <property type="project" value="UniProtKB-KW"/>
</dbReference>
<feature type="domain" description="4Fe-4S ferredoxin-type" evidence="5">
    <location>
        <begin position="127"/>
        <end position="158"/>
    </location>
</feature>
<dbReference type="InterPro" id="IPR050954">
    <property type="entry name" value="ET_IronSulfur_Cluster-Binding"/>
</dbReference>
<dbReference type="InterPro" id="IPR006311">
    <property type="entry name" value="TAT_signal"/>
</dbReference>
<sequence>MENNTSRRDFLVNGLLATAAATATGCGNNPFAPEETVALSGEKVKLLSVDGEIIEIDKAFLKPVPHMPPLTNSEERKGIEGKKFVMVIDLARCKNLKKCQEACNHAHSLNPGQNWIKVLSMQEAEESAPFWQPTTCMHCDEPPCVKVCPVDATFKRQDGLVLIDSDRCIGCRFCMAACPYSTRVFNWEEPILEEAVAAQPYSCETSMPQKIGTVSKCDFCPDMARMGELPHCVTSCPNGVFMFGDMNEDSVTNGAETFRFSELIKDKAGYRLMEDLGTKPSVYYLPPVSRNFPYESGLENLSPADKQSH</sequence>
<dbReference type="AlphaFoldDB" id="A0A1G9PZR5"/>
<proteinExistence type="predicted"/>
<accession>A0A1G9PZR5</accession>
<dbReference type="Pfam" id="PF13247">
    <property type="entry name" value="Fer4_11"/>
    <property type="match status" value="2"/>
</dbReference>
<evidence type="ECO:0000313" key="7">
    <source>
        <dbReference type="Proteomes" id="UP000199226"/>
    </source>
</evidence>
<dbReference type="PROSITE" id="PS51318">
    <property type="entry name" value="TAT"/>
    <property type="match status" value="1"/>
</dbReference>
<protein>
    <submittedName>
        <fullName evidence="6">Prokaryotic molybdopterin-containing oxidoreductase family, iron-sulfur binding subunit</fullName>
    </submittedName>
</protein>
<keyword evidence="2" id="KW-0479">Metal-binding</keyword>
<keyword evidence="1" id="KW-0004">4Fe-4S</keyword>
<evidence type="ECO:0000256" key="2">
    <source>
        <dbReference type="ARBA" id="ARBA00022723"/>
    </source>
</evidence>
<dbReference type="RefSeq" id="WP_090701278.1">
    <property type="nucleotide sequence ID" value="NZ_FNHH01000005.1"/>
</dbReference>
<keyword evidence="4" id="KW-0411">Iron-sulfur</keyword>
<keyword evidence="7" id="KW-1185">Reference proteome</keyword>
<evidence type="ECO:0000256" key="3">
    <source>
        <dbReference type="ARBA" id="ARBA00023004"/>
    </source>
</evidence>
<organism evidence="6 7">
    <name type="scientific">Daejeonella rubra</name>
    <dbReference type="NCBI Taxonomy" id="990371"/>
    <lineage>
        <taxon>Bacteria</taxon>
        <taxon>Pseudomonadati</taxon>
        <taxon>Bacteroidota</taxon>
        <taxon>Sphingobacteriia</taxon>
        <taxon>Sphingobacteriales</taxon>
        <taxon>Sphingobacteriaceae</taxon>
        <taxon>Daejeonella</taxon>
    </lineage>
</organism>
<dbReference type="SUPFAM" id="SSF54862">
    <property type="entry name" value="4Fe-4S ferredoxins"/>
    <property type="match status" value="1"/>
</dbReference>
<dbReference type="CDD" id="cd10551">
    <property type="entry name" value="PsrB"/>
    <property type="match status" value="1"/>
</dbReference>
<dbReference type="InterPro" id="IPR017900">
    <property type="entry name" value="4Fe4S_Fe_S_CS"/>
</dbReference>
<evidence type="ECO:0000313" key="6">
    <source>
        <dbReference type="EMBL" id="SDM04250.1"/>
    </source>
</evidence>
<evidence type="ECO:0000256" key="4">
    <source>
        <dbReference type="ARBA" id="ARBA00023014"/>
    </source>
</evidence>
<dbReference type="Gene3D" id="3.30.70.20">
    <property type="match status" value="2"/>
</dbReference>
<dbReference type="STRING" id="990371.SAMN05421813_10557"/>
<reference evidence="7" key="1">
    <citation type="submission" date="2016-10" db="EMBL/GenBank/DDBJ databases">
        <authorList>
            <person name="Varghese N."/>
            <person name="Submissions S."/>
        </authorList>
    </citation>
    <scope>NUCLEOTIDE SEQUENCE [LARGE SCALE GENOMIC DNA]</scope>
    <source>
        <strain evidence="7">DSM 24536</strain>
    </source>
</reference>
<dbReference type="PROSITE" id="PS51379">
    <property type="entry name" value="4FE4S_FER_2"/>
    <property type="match status" value="2"/>
</dbReference>
<dbReference type="PROSITE" id="PS00198">
    <property type="entry name" value="4FE4S_FER_1"/>
    <property type="match status" value="1"/>
</dbReference>
<gene>
    <name evidence="6" type="ORF">SAMN05421813_10557</name>
</gene>
<feature type="domain" description="4Fe-4S ferredoxin-type" evidence="5">
    <location>
        <begin position="159"/>
        <end position="188"/>
    </location>
</feature>
<dbReference type="GO" id="GO:0046872">
    <property type="term" value="F:metal ion binding"/>
    <property type="evidence" value="ECO:0007669"/>
    <property type="project" value="UniProtKB-KW"/>
</dbReference>
<dbReference type="Proteomes" id="UP000199226">
    <property type="component" value="Unassembled WGS sequence"/>
</dbReference>
<evidence type="ECO:0000259" key="5">
    <source>
        <dbReference type="PROSITE" id="PS51379"/>
    </source>
</evidence>
<evidence type="ECO:0000256" key="1">
    <source>
        <dbReference type="ARBA" id="ARBA00022485"/>
    </source>
</evidence>
<dbReference type="OrthoDB" id="9779457at2"/>
<keyword evidence="3" id="KW-0408">Iron</keyword>
<name>A0A1G9PZR5_9SPHI</name>
<dbReference type="EMBL" id="FNHH01000005">
    <property type="protein sequence ID" value="SDM04250.1"/>
    <property type="molecule type" value="Genomic_DNA"/>
</dbReference>